<dbReference type="RefSeq" id="WP_160846489.1">
    <property type="nucleotide sequence ID" value="NZ_WVHT01000020.1"/>
</dbReference>
<protein>
    <recommendedName>
        <fullName evidence="1">YdhG-like domain-containing protein</fullName>
    </recommendedName>
</protein>
<keyword evidence="3" id="KW-1185">Reference proteome</keyword>
<feature type="domain" description="YdhG-like" evidence="1">
    <location>
        <begin position="24"/>
        <end position="114"/>
    </location>
</feature>
<dbReference type="Pfam" id="PF08818">
    <property type="entry name" value="DUF1801"/>
    <property type="match status" value="1"/>
</dbReference>
<evidence type="ECO:0000313" key="3">
    <source>
        <dbReference type="Proteomes" id="UP000466586"/>
    </source>
</evidence>
<dbReference type="InterPro" id="IPR014922">
    <property type="entry name" value="YdhG-like"/>
</dbReference>
<name>A0A7K1YFS1_9SPHI</name>
<dbReference type="AlphaFoldDB" id="A0A7K1YFS1"/>
<evidence type="ECO:0000259" key="1">
    <source>
        <dbReference type="Pfam" id="PF08818"/>
    </source>
</evidence>
<dbReference type="SUPFAM" id="SSF159888">
    <property type="entry name" value="YdhG-like"/>
    <property type="match status" value="1"/>
</dbReference>
<organism evidence="2 3">
    <name type="scientific">Hufsiella arboris</name>
    <dbReference type="NCBI Taxonomy" id="2695275"/>
    <lineage>
        <taxon>Bacteria</taxon>
        <taxon>Pseudomonadati</taxon>
        <taxon>Bacteroidota</taxon>
        <taxon>Sphingobacteriia</taxon>
        <taxon>Sphingobacteriales</taxon>
        <taxon>Sphingobacteriaceae</taxon>
        <taxon>Hufsiella</taxon>
    </lineage>
</organism>
<dbReference type="EMBL" id="WVHT01000020">
    <property type="protein sequence ID" value="MXV53310.1"/>
    <property type="molecule type" value="Genomic_DNA"/>
</dbReference>
<gene>
    <name evidence="2" type="ORF">GS399_20285</name>
</gene>
<reference evidence="2 3" key="1">
    <citation type="submission" date="2019-11" db="EMBL/GenBank/DDBJ databases">
        <title>Pedobacter sp. HMF7647 Genome sequencing and assembly.</title>
        <authorList>
            <person name="Kang H."/>
            <person name="Kim H."/>
            <person name="Joh K."/>
        </authorList>
    </citation>
    <scope>NUCLEOTIDE SEQUENCE [LARGE SCALE GENOMIC DNA]</scope>
    <source>
        <strain evidence="2 3">HMF7647</strain>
    </source>
</reference>
<accession>A0A7K1YFS1</accession>
<evidence type="ECO:0000313" key="2">
    <source>
        <dbReference type="EMBL" id="MXV53310.1"/>
    </source>
</evidence>
<proteinExistence type="predicted"/>
<comment type="caution">
    <text evidence="2">The sequence shown here is derived from an EMBL/GenBank/DDBJ whole genome shotgun (WGS) entry which is preliminary data.</text>
</comment>
<dbReference type="Proteomes" id="UP000466586">
    <property type="component" value="Unassembled WGS sequence"/>
</dbReference>
<sequence length="136" mass="14835">MNLNGQTNAKVDEYISALKADTAETVRFLRQVILESDKEIGEQIKWNSPAFYFAGEMPAFDAKEYKRDVVVINLHRGNILLVFPTGARISDKSGIGGKNYPDGRKVVPISGLADARLKAGALQSAVKNLLAGVEKD</sequence>
<dbReference type="Gene3D" id="3.90.1150.200">
    <property type="match status" value="1"/>
</dbReference>